<evidence type="ECO:0000313" key="5">
    <source>
        <dbReference type="Proteomes" id="UP001315278"/>
    </source>
</evidence>
<organism evidence="4 5">
    <name type="scientific">Bradyrhizobium jicamae</name>
    <dbReference type="NCBI Taxonomy" id="280332"/>
    <lineage>
        <taxon>Bacteria</taxon>
        <taxon>Pseudomonadati</taxon>
        <taxon>Pseudomonadota</taxon>
        <taxon>Alphaproteobacteria</taxon>
        <taxon>Hyphomicrobiales</taxon>
        <taxon>Nitrobacteraceae</taxon>
        <taxon>Bradyrhizobium</taxon>
    </lineage>
</organism>
<gene>
    <name evidence="4" type="ORF">JQ615_29880</name>
</gene>
<dbReference type="Proteomes" id="UP001315278">
    <property type="component" value="Unassembled WGS sequence"/>
</dbReference>
<feature type="domain" description="N-acetyltransferase" evidence="3">
    <location>
        <begin position="18"/>
        <end position="171"/>
    </location>
</feature>
<dbReference type="RefSeq" id="WP_212494341.1">
    <property type="nucleotide sequence ID" value="NZ_JAFCJH010000041.1"/>
</dbReference>
<keyword evidence="2" id="KW-0012">Acyltransferase</keyword>
<dbReference type="CDD" id="cd04301">
    <property type="entry name" value="NAT_SF"/>
    <property type="match status" value="1"/>
</dbReference>
<evidence type="ECO:0000256" key="1">
    <source>
        <dbReference type="ARBA" id="ARBA00022679"/>
    </source>
</evidence>
<evidence type="ECO:0000256" key="2">
    <source>
        <dbReference type="ARBA" id="ARBA00023315"/>
    </source>
</evidence>
<keyword evidence="5" id="KW-1185">Reference proteome</keyword>
<reference evidence="5" key="1">
    <citation type="journal article" date="2021" name="ISME J.">
        <title>Evolutionary origin and ecological implication of a unique nif island in free-living Bradyrhizobium lineages.</title>
        <authorList>
            <person name="Tao J."/>
        </authorList>
    </citation>
    <scope>NUCLEOTIDE SEQUENCE [LARGE SCALE GENOMIC DNA]</scope>
    <source>
        <strain evidence="5">SZCCT0434</strain>
    </source>
</reference>
<dbReference type="InterPro" id="IPR016181">
    <property type="entry name" value="Acyl_CoA_acyltransferase"/>
</dbReference>
<dbReference type="Gene3D" id="3.40.630.30">
    <property type="match status" value="1"/>
</dbReference>
<dbReference type="PANTHER" id="PTHR43072:SF23">
    <property type="entry name" value="UPF0039 PROTEIN C11D3.02C"/>
    <property type="match status" value="1"/>
</dbReference>
<dbReference type="PROSITE" id="PS51186">
    <property type="entry name" value="GNAT"/>
    <property type="match status" value="1"/>
</dbReference>
<accession>A0ABS5FS12</accession>
<dbReference type="PANTHER" id="PTHR43072">
    <property type="entry name" value="N-ACETYLTRANSFERASE"/>
    <property type="match status" value="1"/>
</dbReference>
<comment type="caution">
    <text evidence="4">The sequence shown here is derived from an EMBL/GenBank/DDBJ whole genome shotgun (WGS) entry which is preliminary data.</text>
</comment>
<dbReference type="Pfam" id="PF00583">
    <property type="entry name" value="Acetyltransf_1"/>
    <property type="match status" value="1"/>
</dbReference>
<sequence>MTAATYSAREQLRDGRPIEIRALRPSDEAGMLDAINHTNAESLRRRFFITKRAFSDKEKAFFMNTDFVKHVALVAEIDEDRRRRIIGGGRYVVSEPAQAEVAFVVIDGYQGQGIGTLLMRHLSIIARAAGLKNLIAEVLPENTPMRKVFGKFGFEHRRGADPQVLHLVLTL</sequence>
<protein>
    <submittedName>
        <fullName evidence="4">GNAT family N-acetyltransferase</fullName>
    </submittedName>
</protein>
<keyword evidence="1" id="KW-0808">Transferase</keyword>
<name>A0ABS5FS12_9BRAD</name>
<dbReference type="SUPFAM" id="SSF55729">
    <property type="entry name" value="Acyl-CoA N-acyltransferases (Nat)"/>
    <property type="match status" value="1"/>
</dbReference>
<proteinExistence type="predicted"/>
<evidence type="ECO:0000313" key="4">
    <source>
        <dbReference type="EMBL" id="MBR0799590.1"/>
    </source>
</evidence>
<dbReference type="EMBL" id="JAFCJH010000041">
    <property type="protein sequence ID" value="MBR0799590.1"/>
    <property type="molecule type" value="Genomic_DNA"/>
</dbReference>
<evidence type="ECO:0000259" key="3">
    <source>
        <dbReference type="PROSITE" id="PS51186"/>
    </source>
</evidence>
<dbReference type="InterPro" id="IPR000182">
    <property type="entry name" value="GNAT_dom"/>
</dbReference>